<keyword evidence="4" id="KW-1185">Reference proteome</keyword>
<feature type="transmembrane region" description="Helical" evidence="2">
    <location>
        <begin position="24"/>
        <end position="42"/>
    </location>
</feature>
<accession>A0ABU5KCR2</accession>
<dbReference type="Proteomes" id="UP001291999">
    <property type="component" value="Unassembled WGS sequence"/>
</dbReference>
<keyword evidence="2" id="KW-1133">Transmembrane helix</keyword>
<sequence length="145" mass="15686">MEVARDTWHLAVTRVRRATQMSRLLWWGSMLVPPLVAFVAFPEFLLESLLAACASLVAMRRTAFRLLAGETVRSMQTVISTAGPDLTWHQVAQLLRDGATPGKGITWVTVHNGTHVRLVAEGSEPGAPPRSSSPWVWAMGGGGGV</sequence>
<dbReference type="EMBL" id="JAXQPW010000002">
    <property type="protein sequence ID" value="MDZ5662229.1"/>
    <property type="molecule type" value="Genomic_DNA"/>
</dbReference>
<organism evidence="3 4">
    <name type="scientific">Nocardioides renjunii</name>
    <dbReference type="NCBI Taxonomy" id="3095075"/>
    <lineage>
        <taxon>Bacteria</taxon>
        <taxon>Bacillati</taxon>
        <taxon>Actinomycetota</taxon>
        <taxon>Actinomycetes</taxon>
        <taxon>Propionibacteriales</taxon>
        <taxon>Nocardioidaceae</taxon>
        <taxon>Nocardioides</taxon>
    </lineage>
</organism>
<name>A0ABU5KCR2_9ACTN</name>
<feature type="region of interest" description="Disordered" evidence="1">
    <location>
        <begin position="122"/>
        <end position="145"/>
    </location>
</feature>
<dbReference type="RefSeq" id="WP_322424325.1">
    <property type="nucleotide sequence ID" value="NZ_JAXQPW010000002.1"/>
</dbReference>
<gene>
    <name evidence="3" type="ORF">SFC79_10675</name>
</gene>
<protein>
    <submittedName>
        <fullName evidence="3">Uncharacterized protein</fullName>
    </submittedName>
</protein>
<evidence type="ECO:0000256" key="1">
    <source>
        <dbReference type="SAM" id="MobiDB-lite"/>
    </source>
</evidence>
<keyword evidence="2" id="KW-0812">Transmembrane</keyword>
<evidence type="ECO:0000256" key="2">
    <source>
        <dbReference type="SAM" id="Phobius"/>
    </source>
</evidence>
<evidence type="ECO:0000313" key="4">
    <source>
        <dbReference type="Proteomes" id="UP001291999"/>
    </source>
</evidence>
<evidence type="ECO:0000313" key="3">
    <source>
        <dbReference type="EMBL" id="MDZ5662229.1"/>
    </source>
</evidence>
<keyword evidence="2" id="KW-0472">Membrane</keyword>
<reference evidence="3 4" key="1">
    <citation type="submission" date="2023-11" db="EMBL/GenBank/DDBJ databases">
        <title>Novel species in genus Nocardioides.</title>
        <authorList>
            <person name="Zhou H."/>
        </authorList>
    </citation>
    <scope>NUCLEOTIDE SEQUENCE [LARGE SCALE GENOMIC DNA]</scope>
    <source>
        <strain evidence="3 4">S-58</strain>
    </source>
</reference>
<proteinExistence type="predicted"/>
<comment type="caution">
    <text evidence="3">The sequence shown here is derived from an EMBL/GenBank/DDBJ whole genome shotgun (WGS) entry which is preliminary data.</text>
</comment>